<gene>
    <name evidence="2" type="ORF">JTE90_004159</name>
</gene>
<sequence length="70" mass="7261">MKNWFSEAETVNSTALVSPVVTLSDAPSACSDELANAPVSLMPCVVFPSASSANPDPSLPQRHQPVCCAS</sequence>
<evidence type="ECO:0000313" key="2">
    <source>
        <dbReference type="EMBL" id="KAG8175467.1"/>
    </source>
</evidence>
<evidence type="ECO:0000256" key="1">
    <source>
        <dbReference type="SAM" id="MobiDB-lite"/>
    </source>
</evidence>
<organism evidence="2 3">
    <name type="scientific">Oedothorax gibbosus</name>
    <dbReference type="NCBI Taxonomy" id="931172"/>
    <lineage>
        <taxon>Eukaryota</taxon>
        <taxon>Metazoa</taxon>
        <taxon>Ecdysozoa</taxon>
        <taxon>Arthropoda</taxon>
        <taxon>Chelicerata</taxon>
        <taxon>Arachnida</taxon>
        <taxon>Araneae</taxon>
        <taxon>Araneomorphae</taxon>
        <taxon>Entelegynae</taxon>
        <taxon>Araneoidea</taxon>
        <taxon>Linyphiidae</taxon>
        <taxon>Erigoninae</taxon>
        <taxon>Oedothorax</taxon>
    </lineage>
</organism>
<feature type="region of interest" description="Disordered" evidence="1">
    <location>
        <begin position="51"/>
        <end position="70"/>
    </location>
</feature>
<dbReference type="Proteomes" id="UP000827092">
    <property type="component" value="Unassembled WGS sequence"/>
</dbReference>
<keyword evidence="3" id="KW-1185">Reference proteome</keyword>
<dbReference type="AlphaFoldDB" id="A0AAV6TTS1"/>
<accession>A0AAV6TTS1</accession>
<dbReference type="EMBL" id="JAFNEN010000996">
    <property type="protein sequence ID" value="KAG8175467.1"/>
    <property type="molecule type" value="Genomic_DNA"/>
</dbReference>
<name>A0AAV6TTS1_9ARAC</name>
<protein>
    <submittedName>
        <fullName evidence="2">Uncharacterized protein</fullName>
    </submittedName>
</protein>
<reference evidence="2 3" key="1">
    <citation type="journal article" date="2022" name="Nat. Ecol. Evol.">
        <title>A masculinizing supergene underlies an exaggerated male reproductive morph in a spider.</title>
        <authorList>
            <person name="Hendrickx F."/>
            <person name="De Corte Z."/>
            <person name="Sonet G."/>
            <person name="Van Belleghem S.M."/>
            <person name="Kostlbacher S."/>
            <person name="Vangestel C."/>
        </authorList>
    </citation>
    <scope>NUCLEOTIDE SEQUENCE [LARGE SCALE GENOMIC DNA]</scope>
    <source>
        <strain evidence="2">W744_W776</strain>
    </source>
</reference>
<comment type="caution">
    <text evidence="2">The sequence shown here is derived from an EMBL/GenBank/DDBJ whole genome shotgun (WGS) entry which is preliminary data.</text>
</comment>
<evidence type="ECO:0000313" key="3">
    <source>
        <dbReference type="Proteomes" id="UP000827092"/>
    </source>
</evidence>
<proteinExistence type="predicted"/>